<protein>
    <submittedName>
        <fullName evidence="2">Uncharacterized protein</fullName>
    </submittedName>
</protein>
<dbReference type="EMBL" id="OZ021735">
    <property type="protein sequence ID" value="CAK9310131.1"/>
    <property type="molecule type" value="Genomic_DNA"/>
</dbReference>
<keyword evidence="3" id="KW-1185">Reference proteome</keyword>
<gene>
    <name evidence="2" type="ORF">CITCOLO1_LOCUS1743</name>
</gene>
<evidence type="ECO:0000313" key="2">
    <source>
        <dbReference type="EMBL" id="CAK9310131.1"/>
    </source>
</evidence>
<evidence type="ECO:0000256" key="1">
    <source>
        <dbReference type="SAM" id="MobiDB-lite"/>
    </source>
</evidence>
<proteinExistence type="predicted"/>
<reference evidence="2 3" key="1">
    <citation type="submission" date="2024-03" db="EMBL/GenBank/DDBJ databases">
        <authorList>
            <person name="Gkanogiannis A."/>
            <person name="Becerra Lopez-Lavalle L."/>
        </authorList>
    </citation>
    <scope>NUCLEOTIDE SEQUENCE [LARGE SCALE GENOMIC DNA]</scope>
</reference>
<dbReference type="Proteomes" id="UP001642487">
    <property type="component" value="Chromosome 1"/>
</dbReference>
<organism evidence="2 3">
    <name type="scientific">Citrullus colocynthis</name>
    <name type="common">colocynth</name>
    <dbReference type="NCBI Taxonomy" id="252529"/>
    <lineage>
        <taxon>Eukaryota</taxon>
        <taxon>Viridiplantae</taxon>
        <taxon>Streptophyta</taxon>
        <taxon>Embryophyta</taxon>
        <taxon>Tracheophyta</taxon>
        <taxon>Spermatophyta</taxon>
        <taxon>Magnoliopsida</taxon>
        <taxon>eudicotyledons</taxon>
        <taxon>Gunneridae</taxon>
        <taxon>Pentapetalae</taxon>
        <taxon>rosids</taxon>
        <taxon>fabids</taxon>
        <taxon>Cucurbitales</taxon>
        <taxon>Cucurbitaceae</taxon>
        <taxon>Benincaseae</taxon>
        <taxon>Citrullus</taxon>
    </lineage>
</organism>
<feature type="region of interest" description="Disordered" evidence="1">
    <location>
        <begin position="56"/>
        <end position="78"/>
    </location>
</feature>
<sequence>MAIKLKQTFLRPINGTPKSFTILTTQTHNFNYYVSHTLHLRRNPWQLSGSWRNTITSSSEQEQKHTDHRNHHLPLTKSSPTTARFITSTGIKTPVIILCSSSPLSIPRWPRPLIAKRPPRGTAEFPSSITGPRNLRRQIFDFAFKGVEFRGN</sequence>
<evidence type="ECO:0000313" key="3">
    <source>
        <dbReference type="Proteomes" id="UP001642487"/>
    </source>
</evidence>
<accession>A0ABP0XT87</accession>
<name>A0ABP0XT87_9ROSI</name>